<evidence type="ECO:0000313" key="3">
    <source>
        <dbReference type="Proteomes" id="UP000248798"/>
    </source>
</evidence>
<evidence type="ECO:0000313" key="2">
    <source>
        <dbReference type="EMBL" id="RAM00437.1"/>
    </source>
</evidence>
<dbReference type="EMBL" id="QLNI01000048">
    <property type="protein sequence ID" value="RAM00437.1"/>
    <property type="molecule type" value="Genomic_DNA"/>
</dbReference>
<dbReference type="Proteomes" id="UP000293902">
    <property type="component" value="Chromosome"/>
</dbReference>
<dbReference type="OrthoDB" id="2318182at2"/>
<gene>
    <name evidence="2" type="ORF">DO021_19105</name>
    <name evidence="1" type="ORF">EYB58_18550</name>
</gene>
<dbReference type="EMBL" id="CP036313">
    <property type="protein sequence ID" value="QBH14740.1"/>
    <property type="molecule type" value="Genomic_DNA"/>
</dbReference>
<dbReference type="Proteomes" id="UP000248798">
    <property type="component" value="Unassembled WGS sequence"/>
</dbReference>
<sequence length="197" mass="22520">MQYSDWHFTGEIYDHPAKDISCDLCAHERLRYEHIIQNTKTQEKKSVGSSCILKFAEIAVYDEQGRVTTNSVEREQALKKAFQRFKFELSLVPLRKLYRVMFEADQRKLANIVEFVKEKGSFPPNDLVWVFSSMKDRGIGYNPGLYKIFSRDVSSQVDLKMAVQEPLKLDRIYHSLSASQKKTCGISEKPAGSGGGV</sequence>
<accession>A0A328FBN4</accession>
<dbReference type="AlphaFoldDB" id="A0A328FBN4"/>
<keyword evidence="4" id="KW-1185">Reference proteome</keyword>
<reference evidence="1 4" key="2">
    <citation type="submission" date="2019-02" db="EMBL/GenBank/DDBJ databases">
        <title>Complete genome sequence of Desulfobacter hydrogenophilus AcRS1.</title>
        <authorList>
            <person name="Marietou A."/>
            <person name="Lund M.B."/>
            <person name="Marshall I.P.G."/>
            <person name="Schreiber L."/>
            <person name="Jorgensen B."/>
        </authorList>
    </citation>
    <scope>NUCLEOTIDE SEQUENCE [LARGE SCALE GENOMIC DNA]</scope>
    <source>
        <strain evidence="1 4">AcRS1</strain>
    </source>
</reference>
<protein>
    <submittedName>
        <fullName evidence="2">Uncharacterized protein</fullName>
    </submittedName>
</protein>
<dbReference type="RefSeq" id="WP_111959640.1">
    <property type="nucleotide sequence ID" value="NZ_CP036313.1"/>
</dbReference>
<evidence type="ECO:0000313" key="1">
    <source>
        <dbReference type="EMBL" id="QBH14740.1"/>
    </source>
</evidence>
<organism evidence="2 3">
    <name type="scientific">Desulfobacter hydrogenophilus</name>
    <dbReference type="NCBI Taxonomy" id="2291"/>
    <lineage>
        <taxon>Bacteria</taxon>
        <taxon>Pseudomonadati</taxon>
        <taxon>Thermodesulfobacteriota</taxon>
        <taxon>Desulfobacteria</taxon>
        <taxon>Desulfobacterales</taxon>
        <taxon>Desulfobacteraceae</taxon>
        <taxon>Desulfobacter</taxon>
    </lineage>
</organism>
<reference evidence="2 3" key="1">
    <citation type="submission" date="2018-06" db="EMBL/GenBank/DDBJ databases">
        <title>Complete Genome Sequence of Desulfobacter hydrogenophilus (DSM3380).</title>
        <authorList>
            <person name="Marietou A."/>
            <person name="Schreiber L."/>
            <person name="Marshall I."/>
            <person name="Jorgensen B."/>
        </authorList>
    </citation>
    <scope>NUCLEOTIDE SEQUENCE [LARGE SCALE GENOMIC DNA]</scope>
    <source>
        <strain evidence="2 3">DSM 3380</strain>
    </source>
</reference>
<evidence type="ECO:0000313" key="4">
    <source>
        <dbReference type="Proteomes" id="UP000293902"/>
    </source>
</evidence>
<name>A0A328FBN4_9BACT</name>
<proteinExistence type="predicted"/>